<dbReference type="STRING" id="50429.A0A2B4SHD7"/>
<dbReference type="EMBL" id="LSMT01000082">
    <property type="protein sequence ID" value="PFX28483.1"/>
    <property type="molecule type" value="Genomic_DNA"/>
</dbReference>
<dbReference type="InterPro" id="IPR001303">
    <property type="entry name" value="Aldolase_II/adducin_N"/>
</dbReference>
<proteinExistence type="inferred from homology"/>
<dbReference type="InterPro" id="IPR036409">
    <property type="entry name" value="Aldolase_II/adducin_N_sf"/>
</dbReference>
<dbReference type="PANTHER" id="PTHR10672:SF21">
    <property type="entry name" value="CLASS II ALDOLASE_ADDUCIN N-TERMINAL DOMAIN-CONTAINING PROTEIN"/>
    <property type="match status" value="1"/>
</dbReference>
<accession>A0A2B4SHD7</accession>
<keyword evidence="4" id="KW-1185">Reference proteome</keyword>
<evidence type="ECO:0000259" key="2">
    <source>
        <dbReference type="SMART" id="SM01007"/>
    </source>
</evidence>
<evidence type="ECO:0000256" key="1">
    <source>
        <dbReference type="ARBA" id="ARBA00006274"/>
    </source>
</evidence>
<organism evidence="3 4">
    <name type="scientific">Stylophora pistillata</name>
    <name type="common">Smooth cauliflower coral</name>
    <dbReference type="NCBI Taxonomy" id="50429"/>
    <lineage>
        <taxon>Eukaryota</taxon>
        <taxon>Metazoa</taxon>
        <taxon>Cnidaria</taxon>
        <taxon>Anthozoa</taxon>
        <taxon>Hexacorallia</taxon>
        <taxon>Scleractinia</taxon>
        <taxon>Astrocoeniina</taxon>
        <taxon>Pocilloporidae</taxon>
        <taxon>Stylophora</taxon>
    </lineage>
</organism>
<dbReference type="GO" id="GO:0051015">
    <property type="term" value="F:actin filament binding"/>
    <property type="evidence" value="ECO:0007669"/>
    <property type="project" value="TreeGrafter"/>
</dbReference>
<dbReference type="GO" id="GO:0005886">
    <property type="term" value="C:plasma membrane"/>
    <property type="evidence" value="ECO:0007669"/>
    <property type="project" value="UniProtKB-SubCell"/>
</dbReference>
<evidence type="ECO:0000313" key="4">
    <source>
        <dbReference type="Proteomes" id="UP000225706"/>
    </source>
</evidence>
<dbReference type="Proteomes" id="UP000225706">
    <property type="component" value="Unassembled WGS sequence"/>
</dbReference>
<feature type="domain" description="Class II aldolase/adducin N-terminal" evidence="2">
    <location>
        <begin position="92"/>
        <end position="276"/>
    </location>
</feature>
<dbReference type="Pfam" id="PF00596">
    <property type="entry name" value="Aldolase_II"/>
    <property type="match status" value="1"/>
</dbReference>
<comment type="similarity">
    <text evidence="1">Belongs to the aldolase class II family. Adducin subfamily.</text>
</comment>
<gene>
    <name evidence="3" type="ORF">AWC38_SpisGene6754</name>
</gene>
<protein>
    <submittedName>
        <fullName evidence="3">Putative aldolase class 2 protein PA3430</fullName>
    </submittedName>
</protein>
<dbReference type="Gene3D" id="3.40.225.10">
    <property type="entry name" value="Class II aldolase/adducin N-terminal domain"/>
    <property type="match status" value="1"/>
</dbReference>
<comment type="caution">
    <text evidence="3">The sequence shown here is derived from an EMBL/GenBank/DDBJ whole genome shotgun (WGS) entry which is preliminary data.</text>
</comment>
<reference evidence="4" key="1">
    <citation type="journal article" date="2017" name="bioRxiv">
        <title>Comparative analysis of the genomes of Stylophora pistillata and Acropora digitifera provides evidence for extensive differences between species of corals.</title>
        <authorList>
            <person name="Voolstra C.R."/>
            <person name="Li Y."/>
            <person name="Liew Y.J."/>
            <person name="Baumgarten S."/>
            <person name="Zoccola D."/>
            <person name="Flot J.-F."/>
            <person name="Tambutte S."/>
            <person name="Allemand D."/>
            <person name="Aranda M."/>
        </authorList>
    </citation>
    <scope>NUCLEOTIDE SEQUENCE [LARGE SCALE GENOMIC DNA]</scope>
</reference>
<sequence length="330" mass="36988">MRTCTILSPESATCQRSTLTRSAKHQLELEMQNMAAGLRFLPKPWRFLQSPELTEFSRLPRTAISAGRPLSSTISKTPLAEEARAENWRRRVDLAASYRILEKYNLHEGVCNHLSIMAPAASGDGEVMLIIPYGLHWSEVKASSFVGLNVKREVVDGEGEVDTAASTIHMGVHRTRPDAVCAFHVHPPYCTALGTLKNPRLGMYHQNACLFYNQISYDREYSGLSTDEEEGMRTAKQLGDKSVLFMCNHGVLVVAPNAARAMDHTYYLERACMNQVLAMSTGQELFEIPDELAKLVHQQLDGPGERQKFCDAHFEGMKRILSKECPDLME</sequence>
<name>A0A2B4SHD7_STYPI</name>
<evidence type="ECO:0000313" key="3">
    <source>
        <dbReference type="EMBL" id="PFX28483.1"/>
    </source>
</evidence>
<dbReference type="PANTHER" id="PTHR10672">
    <property type="entry name" value="ADDUCIN"/>
    <property type="match status" value="1"/>
</dbReference>
<dbReference type="InterPro" id="IPR051017">
    <property type="entry name" value="Aldolase-II_Adducin_sf"/>
</dbReference>
<dbReference type="AlphaFoldDB" id="A0A2B4SHD7"/>
<dbReference type="SMART" id="SM01007">
    <property type="entry name" value="Aldolase_II"/>
    <property type="match status" value="1"/>
</dbReference>
<dbReference type="GO" id="GO:0005856">
    <property type="term" value="C:cytoskeleton"/>
    <property type="evidence" value="ECO:0007669"/>
    <property type="project" value="TreeGrafter"/>
</dbReference>
<dbReference type="SUPFAM" id="SSF53639">
    <property type="entry name" value="AraD/HMP-PK domain-like"/>
    <property type="match status" value="1"/>
</dbReference>
<dbReference type="OrthoDB" id="3238794at2759"/>